<evidence type="ECO:0000259" key="3">
    <source>
        <dbReference type="PROSITE" id="PS01124"/>
    </source>
</evidence>
<dbReference type="PROSITE" id="PS01124">
    <property type="entry name" value="HTH_ARAC_FAMILY_2"/>
    <property type="match status" value="1"/>
</dbReference>
<dbReference type="Proteomes" id="UP000317369">
    <property type="component" value="Chromosome"/>
</dbReference>
<dbReference type="EMBL" id="CP036425">
    <property type="protein sequence ID" value="QDU35033.1"/>
    <property type="molecule type" value="Genomic_DNA"/>
</dbReference>
<dbReference type="InterPro" id="IPR050908">
    <property type="entry name" value="SmbC-like"/>
</dbReference>
<accession>A0A517YXT4</accession>
<dbReference type="InterPro" id="IPR009057">
    <property type="entry name" value="Homeodomain-like_sf"/>
</dbReference>
<dbReference type="AlphaFoldDB" id="A0A517YXT4"/>
<dbReference type="RefSeq" id="WP_145079743.1">
    <property type="nucleotide sequence ID" value="NZ_CP036425.1"/>
</dbReference>
<feature type="domain" description="HTH araC/xylS-type" evidence="3">
    <location>
        <begin position="20"/>
        <end position="118"/>
    </location>
</feature>
<dbReference type="GO" id="GO:0003700">
    <property type="term" value="F:DNA-binding transcription factor activity"/>
    <property type="evidence" value="ECO:0007669"/>
    <property type="project" value="InterPro"/>
</dbReference>
<name>A0A517YXT4_9BACT</name>
<gene>
    <name evidence="4" type="primary">tetD_2</name>
    <name evidence="4" type="ORF">KS4_31100</name>
</gene>
<dbReference type="OrthoDB" id="9806208at2"/>
<dbReference type="InterPro" id="IPR018060">
    <property type="entry name" value="HTH_AraC"/>
</dbReference>
<dbReference type="SUPFAM" id="SSF46689">
    <property type="entry name" value="Homeodomain-like"/>
    <property type="match status" value="2"/>
</dbReference>
<dbReference type="Pfam" id="PF06445">
    <property type="entry name" value="GyrI-like"/>
    <property type="match status" value="1"/>
</dbReference>
<dbReference type="Pfam" id="PF12833">
    <property type="entry name" value="HTH_18"/>
    <property type="match status" value="1"/>
</dbReference>
<dbReference type="Gene3D" id="3.20.80.10">
    <property type="entry name" value="Regulatory factor, effector binding domain"/>
    <property type="match status" value="1"/>
</dbReference>
<dbReference type="KEGG" id="pcor:KS4_31100"/>
<keyword evidence="1" id="KW-0805">Transcription regulation</keyword>
<dbReference type="SMART" id="SM00871">
    <property type="entry name" value="AraC_E_bind"/>
    <property type="match status" value="1"/>
</dbReference>
<protein>
    <submittedName>
        <fullName evidence="4">Transposon Tn10 TetD protein</fullName>
    </submittedName>
</protein>
<evidence type="ECO:0000256" key="2">
    <source>
        <dbReference type="ARBA" id="ARBA00023163"/>
    </source>
</evidence>
<dbReference type="PANTHER" id="PTHR40055:SF1">
    <property type="entry name" value="TRANSCRIPTIONAL REGULATOR YGIV-RELATED"/>
    <property type="match status" value="1"/>
</dbReference>
<evidence type="ECO:0000313" key="5">
    <source>
        <dbReference type="Proteomes" id="UP000317369"/>
    </source>
</evidence>
<keyword evidence="2" id="KW-0804">Transcription</keyword>
<dbReference type="SUPFAM" id="SSF55136">
    <property type="entry name" value="Probable bacterial effector-binding domain"/>
    <property type="match status" value="1"/>
</dbReference>
<dbReference type="PANTHER" id="PTHR40055">
    <property type="entry name" value="TRANSCRIPTIONAL REGULATOR YGIV-RELATED"/>
    <property type="match status" value="1"/>
</dbReference>
<dbReference type="SMART" id="SM00342">
    <property type="entry name" value="HTH_ARAC"/>
    <property type="match status" value="1"/>
</dbReference>
<sequence length="303" mass="34446">MNAAPASKSITREEYHQRILTTLLYIENNLDADLSLETLADLSYFSPYHFHRIFTSIVGETFKAHIRRARLQRAYNQLIHTDLTILDIALAAHYSTHESFTRSFSQHFGFTPSTLRNTIKANPFTRMNINFEGGRPSLSYIHLFNKEIHVEVSIKNLDPIPVAYLRHIGDYMGVGETFSRLEQTLAQQKLKPNDSISLGIYHDDPDTTETEKLRADICASVSSDFKPFDDIGFQTVPAGKYAVAVHRGPYHKLKETYNAFYGSWLPNSGHTPRNQPPFEIYVTDPATTAPEDLITEIHMPIEG</sequence>
<dbReference type="InterPro" id="IPR029442">
    <property type="entry name" value="GyrI-like"/>
</dbReference>
<dbReference type="Gene3D" id="1.10.10.60">
    <property type="entry name" value="Homeodomain-like"/>
    <property type="match status" value="2"/>
</dbReference>
<dbReference type="InterPro" id="IPR010499">
    <property type="entry name" value="AraC_E-bd"/>
</dbReference>
<evidence type="ECO:0000256" key="1">
    <source>
        <dbReference type="ARBA" id="ARBA00023015"/>
    </source>
</evidence>
<dbReference type="GO" id="GO:0043565">
    <property type="term" value="F:sequence-specific DNA binding"/>
    <property type="evidence" value="ECO:0007669"/>
    <property type="project" value="InterPro"/>
</dbReference>
<evidence type="ECO:0000313" key="4">
    <source>
        <dbReference type="EMBL" id="QDU35033.1"/>
    </source>
</evidence>
<proteinExistence type="predicted"/>
<keyword evidence="5" id="KW-1185">Reference proteome</keyword>
<organism evidence="4 5">
    <name type="scientific">Poriferisphaera corsica</name>
    <dbReference type="NCBI Taxonomy" id="2528020"/>
    <lineage>
        <taxon>Bacteria</taxon>
        <taxon>Pseudomonadati</taxon>
        <taxon>Planctomycetota</taxon>
        <taxon>Phycisphaerae</taxon>
        <taxon>Phycisphaerales</taxon>
        <taxon>Phycisphaeraceae</taxon>
        <taxon>Poriferisphaera</taxon>
    </lineage>
</organism>
<dbReference type="InterPro" id="IPR011256">
    <property type="entry name" value="Reg_factor_effector_dom_sf"/>
</dbReference>
<reference evidence="4 5" key="1">
    <citation type="submission" date="2019-02" db="EMBL/GenBank/DDBJ databases">
        <title>Deep-cultivation of Planctomycetes and their phenomic and genomic characterization uncovers novel biology.</title>
        <authorList>
            <person name="Wiegand S."/>
            <person name="Jogler M."/>
            <person name="Boedeker C."/>
            <person name="Pinto D."/>
            <person name="Vollmers J."/>
            <person name="Rivas-Marin E."/>
            <person name="Kohn T."/>
            <person name="Peeters S.H."/>
            <person name="Heuer A."/>
            <person name="Rast P."/>
            <person name="Oberbeckmann S."/>
            <person name="Bunk B."/>
            <person name="Jeske O."/>
            <person name="Meyerdierks A."/>
            <person name="Storesund J.E."/>
            <person name="Kallscheuer N."/>
            <person name="Luecker S."/>
            <person name="Lage O.M."/>
            <person name="Pohl T."/>
            <person name="Merkel B.J."/>
            <person name="Hornburger P."/>
            <person name="Mueller R.-W."/>
            <person name="Bruemmer F."/>
            <person name="Labrenz M."/>
            <person name="Spormann A.M."/>
            <person name="Op den Camp H."/>
            <person name="Overmann J."/>
            <person name="Amann R."/>
            <person name="Jetten M.S.M."/>
            <person name="Mascher T."/>
            <person name="Medema M.H."/>
            <person name="Devos D.P."/>
            <person name="Kaster A.-K."/>
            <person name="Ovreas L."/>
            <person name="Rohde M."/>
            <person name="Galperin M.Y."/>
            <person name="Jogler C."/>
        </authorList>
    </citation>
    <scope>NUCLEOTIDE SEQUENCE [LARGE SCALE GENOMIC DNA]</scope>
    <source>
        <strain evidence="4 5">KS4</strain>
    </source>
</reference>